<protein>
    <recommendedName>
        <fullName evidence="4">Head-to-tail adaptor</fullName>
    </recommendedName>
</protein>
<dbReference type="EMBL" id="RCUX01000011">
    <property type="protein sequence ID" value="RLP74355.1"/>
    <property type="molecule type" value="Genomic_DNA"/>
</dbReference>
<dbReference type="OrthoDB" id="3268876at2"/>
<feature type="region of interest" description="Disordered" evidence="1">
    <location>
        <begin position="79"/>
        <end position="108"/>
    </location>
</feature>
<organism evidence="2 3">
    <name type="scientific">Mycetocola tolaasinivorans</name>
    <dbReference type="NCBI Taxonomy" id="76635"/>
    <lineage>
        <taxon>Bacteria</taxon>
        <taxon>Bacillati</taxon>
        <taxon>Actinomycetota</taxon>
        <taxon>Actinomycetes</taxon>
        <taxon>Micrococcales</taxon>
        <taxon>Microbacteriaceae</taxon>
        <taxon>Mycetocola</taxon>
    </lineage>
</organism>
<gene>
    <name evidence="2" type="ORF">D9V32_13485</name>
</gene>
<evidence type="ECO:0008006" key="4">
    <source>
        <dbReference type="Google" id="ProtNLM"/>
    </source>
</evidence>
<evidence type="ECO:0000313" key="2">
    <source>
        <dbReference type="EMBL" id="RLP74355.1"/>
    </source>
</evidence>
<evidence type="ECO:0000256" key="1">
    <source>
        <dbReference type="SAM" id="MobiDB-lite"/>
    </source>
</evidence>
<keyword evidence="3" id="KW-1185">Reference proteome</keyword>
<reference evidence="2 3" key="1">
    <citation type="submission" date="2018-10" db="EMBL/GenBank/DDBJ databases">
        <authorList>
            <person name="Li J."/>
        </authorList>
    </citation>
    <scope>NUCLEOTIDE SEQUENCE [LARGE SCALE GENOMIC DNA]</scope>
    <source>
        <strain evidence="2 3">IF 016277</strain>
    </source>
</reference>
<feature type="compositionally biased region" description="Polar residues" evidence="1">
    <location>
        <begin position="79"/>
        <end position="96"/>
    </location>
</feature>
<accession>A0A3L7A2W7</accession>
<dbReference type="Proteomes" id="UP000272503">
    <property type="component" value="Unassembled WGS sequence"/>
</dbReference>
<dbReference type="RefSeq" id="WP_121649437.1">
    <property type="nucleotide sequence ID" value="NZ_RCUX01000011.1"/>
</dbReference>
<comment type="caution">
    <text evidence="2">The sequence shown here is derived from an EMBL/GenBank/DDBJ whole genome shotgun (WGS) entry which is preliminary data.</text>
</comment>
<proteinExistence type="predicted"/>
<name>A0A3L7A2W7_9MICO</name>
<evidence type="ECO:0000313" key="3">
    <source>
        <dbReference type="Proteomes" id="UP000272503"/>
    </source>
</evidence>
<sequence>MSWAQPDDVTGSWIGEGAPDDDALIQIWISRAERAIRFRVPDLQERIDREAELTPPLTDLLETAKDVVVSMVTRVFRNPTGTRQRNTTTGPFTESETYGGDVPGSLEPTASELASLQGVRGGAFSIDLIPKSSPFYVGPA</sequence>
<dbReference type="AlphaFoldDB" id="A0A3L7A2W7"/>